<feature type="transmembrane region" description="Helical" evidence="1">
    <location>
        <begin position="93"/>
        <end position="111"/>
    </location>
</feature>
<dbReference type="SUPFAM" id="SSF103481">
    <property type="entry name" value="Multidrug resistance efflux transporter EmrE"/>
    <property type="match status" value="2"/>
</dbReference>
<feature type="transmembrane region" description="Helical" evidence="1">
    <location>
        <begin position="51"/>
        <end position="73"/>
    </location>
</feature>
<evidence type="ECO:0000313" key="4">
    <source>
        <dbReference type="Proteomes" id="UP000027471"/>
    </source>
</evidence>
<dbReference type="PANTHER" id="PTHR22911:SF103">
    <property type="entry name" value="BLR2811 PROTEIN"/>
    <property type="match status" value="1"/>
</dbReference>
<feature type="transmembrane region" description="Helical" evidence="1">
    <location>
        <begin position="222"/>
        <end position="241"/>
    </location>
</feature>
<feature type="transmembrane region" description="Helical" evidence="1">
    <location>
        <begin position="163"/>
        <end position="185"/>
    </location>
</feature>
<proteinExistence type="predicted"/>
<dbReference type="eggNOG" id="COG0697">
    <property type="taxonomic scope" value="Bacteria"/>
</dbReference>
<dbReference type="Proteomes" id="UP000027471">
    <property type="component" value="Unassembled WGS sequence"/>
</dbReference>
<evidence type="ECO:0000259" key="2">
    <source>
        <dbReference type="Pfam" id="PF00892"/>
    </source>
</evidence>
<accession>A0A074JYM9</accession>
<dbReference type="PANTHER" id="PTHR22911">
    <property type="entry name" value="ACYL-MALONYL CONDENSING ENZYME-RELATED"/>
    <property type="match status" value="1"/>
</dbReference>
<feature type="transmembrane region" description="Helical" evidence="1">
    <location>
        <begin position="139"/>
        <end position="157"/>
    </location>
</feature>
<protein>
    <recommendedName>
        <fullName evidence="2">EamA domain-containing protein</fullName>
    </recommendedName>
</protein>
<dbReference type="AlphaFoldDB" id="A0A074JYM9"/>
<sequence>MAQPTTKTIARGPAVAPSFHPDRPGLAVVFMLGAFSMLTLMDAFAKLLGQGYHPLLIVWARFAVNALVLGAIFGRSVPRRLRTRQPGLQAGRALFQMGAIVAFFFALRYIGLAQATALGDLNPVIVTLGAALFLGERLGVHRIFGIAAAFVGAMIILRPGTGMFHPAALLALATAFSFAGAILLTRKVRGDSAATSQLWSSGVGLVLSSLALPFFWQPIALADLWIFVALGLAGSLSQFLLIRAFSLGEAGTLAPFGYSGLIFASFWGWLMFDQLPDGATILGALVIIGAGLYVWSRERRAARLSTVSPR</sequence>
<dbReference type="Pfam" id="PF00892">
    <property type="entry name" value="EamA"/>
    <property type="match status" value="2"/>
</dbReference>
<name>A0A074JYM9_9RHOB</name>
<keyword evidence="4" id="KW-1185">Reference proteome</keyword>
<feature type="transmembrane region" description="Helical" evidence="1">
    <location>
        <begin position="26"/>
        <end position="45"/>
    </location>
</feature>
<dbReference type="GO" id="GO:0016020">
    <property type="term" value="C:membrane"/>
    <property type="evidence" value="ECO:0007669"/>
    <property type="project" value="InterPro"/>
</dbReference>
<reference evidence="3 4" key="1">
    <citation type="journal article" date="2015" name="Antonie Van Leeuwenhoek">
        <title>Thioclava indica sp. nov., isolated from surface seawater of the Indian Ocean.</title>
        <authorList>
            <person name="Liu Y."/>
            <person name="Lai Q."/>
            <person name="Du J."/>
            <person name="Xu H."/>
            <person name="Jiang L."/>
            <person name="Shao Z."/>
        </authorList>
    </citation>
    <scope>NUCLEOTIDE SEQUENCE [LARGE SCALE GENOMIC DNA]</scope>
    <source>
        <strain evidence="3 4">DT23-4</strain>
    </source>
</reference>
<keyword evidence="1" id="KW-0812">Transmembrane</keyword>
<dbReference type="STRING" id="1353528.DT23_13080"/>
<dbReference type="InterPro" id="IPR037185">
    <property type="entry name" value="EmrE-like"/>
</dbReference>
<feature type="domain" description="EamA" evidence="2">
    <location>
        <begin position="27"/>
        <end position="157"/>
    </location>
</feature>
<organism evidence="3 4">
    <name type="scientific">Thioclava indica</name>
    <dbReference type="NCBI Taxonomy" id="1353528"/>
    <lineage>
        <taxon>Bacteria</taxon>
        <taxon>Pseudomonadati</taxon>
        <taxon>Pseudomonadota</taxon>
        <taxon>Alphaproteobacteria</taxon>
        <taxon>Rhodobacterales</taxon>
        <taxon>Paracoccaceae</taxon>
        <taxon>Thioclava</taxon>
    </lineage>
</organism>
<gene>
    <name evidence="3" type="ORF">DT23_13080</name>
</gene>
<feature type="transmembrane region" description="Helical" evidence="1">
    <location>
        <begin position="278"/>
        <end position="295"/>
    </location>
</feature>
<feature type="domain" description="EamA" evidence="2">
    <location>
        <begin position="167"/>
        <end position="290"/>
    </location>
</feature>
<feature type="transmembrane region" description="Helical" evidence="1">
    <location>
        <begin position="117"/>
        <end position="134"/>
    </location>
</feature>
<comment type="caution">
    <text evidence="3">The sequence shown here is derived from an EMBL/GenBank/DDBJ whole genome shotgun (WGS) entry which is preliminary data.</text>
</comment>
<feature type="transmembrane region" description="Helical" evidence="1">
    <location>
        <begin position="253"/>
        <end position="272"/>
    </location>
</feature>
<feature type="transmembrane region" description="Helical" evidence="1">
    <location>
        <begin position="197"/>
        <end position="216"/>
    </location>
</feature>
<dbReference type="EMBL" id="AUNB01000017">
    <property type="protein sequence ID" value="KEO60648.1"/>
    <property type="molecule type" value="Genomic_DNA"/>
</dbReference>
<keyword evidence="1" id="KW-0472">Membrane</keyword>
<evidence type="ECO:0000256" key="1">
    <source>
        <dbReference type="SAM" id="Phobius"/>
    </source>
</evidence>
<evidence type="ECO:0000313" key="3">
    <source>
        <dbReference type="EMBL" id="KEO60648.1"/>
    </source>
</evidence>
<dbReference type="InterPro" id="IPR000620">
    <property type="entry name" value="EamA_dom"/>
</dbReference>
<keyword evidence="1" id="KW-1133">Transmembrane helix</keyword>